<feature type="transmembrane region" description="Helical" evidence="1">
    <location>
        <begin position="111"/>
        <end position="138"/>
    </location>
</feature>
<keyword evidence="1" id="KW-0472">Membrane</keyword>
<feature type="transmembrane region" description="Helical" evidence="1">
    <location>
        <begin position="53"/>
        <end position="73"/>
    </location>
</feature>
<reference evidence="2 3" key="1">
    <citation type="submission" date="2015-09" db="EMBL/GenBank/DDBJ databases">
        <authorList>
            <consortium name="Pathogen Informatics"/>
        </authorList>
    </citation>
    <scope>NUCLEOTIDE SEQUENCE [LARGE SCALE GENOMIC DNA]</scope>
    <source>
        <strain evidence="2 3">2789STDY5834956</strain>
    </source>
</reference>
<feature type="transmembrane region" description="Helical" evidence="1">
    <location>
        <begin position="201"/>
        <end position="220"/>
    </location>
</feature>
<keyword evidence="1" id="KW-1133">Transmembrane helix</keyword>
<organism evidence="2 3">
    <name type="scientific">Clostridium baratii</name>
    <dbReference type="NCBI Taxonomy" id="1561"/>
    <lineage>
        <taxon>Bacteria</taxon>
        <taxon>Bacillati</taxon>
        <taxon>Bacillota</taxon>
        <taxon>Clostridia</taxon>
        <taxon>Eubacteriales</taxon>
        <taxon>Clostridiaceae</taxon>
        <taxon>Clostridium</taxon>
    </lineage>
</organism>
<gene>
    <name evidence="2" type="ORF">ERS852568_00801</name>
</gene>
<dbReference type="Proteomes" id="UP000095563">
    <property type="component" value="Unassembled WGS sequence"/>
</dbReference>
<evidence type="ECO:0000256" key="1">
    <source>
        <dbReference type="SAM" id="Phobius"/>
    </source>
</evidence>
<feature type="transmembrane region" description="Helical" evidence="1">
    <location>
        <begin position="226"/>
        <end position="243"/>
    </location>
</feature>
<feature type="transmembrane region" description="Helical" evidence="1">
    <location>
        <begin position="280"/>
        <end position="300"/>
    </location>
</feature>
<protein>
    <submittedName>
        <fullName evidence="2">ABC transporter permease</fullName>
    </submittedName>
</protein>
<feature type="transmembrane region" description="Helical" evidence="1">
    <location>
        <begin position="20"/>
        <end position="41"/>
    </location>
</feature>
<feature type="transmembrane region" description="Helical" evidence="1">
    <location>
        <begin position="306"/>
        <end position="331"/>
    </location>
</feature>
<dbReference type="EMBL" id="CZBO01000001">
    <property type="protein sequence ID" value="CUP78790.1"/>
    <property type="molecule type" value="Genomic_DNA"/>
</dbReference>
<feature type="transmembrane region" description="Helical" evidence="1">
    <location>
        <begin position="144"/>
        <end position="167"/>
    </location>
</feature>
<feature type="transmembrane region" description="Helical" evidence="1">
    <location>
        <begin position="395"/>
        <end position="416"/>
    </location>
</feature>
<evidence type="ECO:0000313" key="3">
    <source>
        <dbReference type="Proteomes" id="UP000095563"/>
    </source>
</evidence>
<dbReference type="InterPro" id="IPR052536">
    <property type="entry name" value="ABC-4_Integral_Memb_Prot"/>
</dbReference>
<keyword evidence="1" id="KW-0812">Transmembrane</keyword>
<dbReference type="PANTHER" id="PTHR46795">
    <property type="entry name" value="ABC TRANSPORTER PERMEASE-RELATED-RELATED"/>
    <property type="match status" value="1"/>
</dbReference>
<dbReference type="AlphaFoldDB" id="A0A174R6Y9"/>
<evidence type="ECO:0000313" key="2">
    <source>
        <dbReference type="EMBL" id="CUP78790.1"/>
    </source>
</evidence>
<dbReference type="PANTHER" id="PTHR46795:SF3">
    <property type="entry name" value="ABC TRANSPORTER PERMEASE"/>
    <property type="match status" value="1"/>
</dbReference>
<sequence length="431" mass="48227">MRKINFFVKILKLDIKTCIAYVVSLSIGFVILFNVFNLFFLEEIKAENGEDRIFFGGMVLIITAIILLLGYYSNSFFLSRRGREVGVELVSGLSLVDLSVSFIVQNTILSGLATLIGVIGGILVSPIFNTLVFNLIGISGEKFYIAKDGIICTVMVIIIQILFVAAFDVGYGHRSEICDLIKNKNKGYKPKKKDLSAFKTIIYFIMFIVPIIGLFFINYNSGGYEVIIQITAIIGGAGLALFIRDGIPYIIEVYLNKSGRKDPIKVMYLRNLKYVMEKSSVIMICFSVIIIAITIIIGGVNYDIKFSVVSTIGLVATTFLLSITIIYKVIIEALNRVNSFKQIFLLGYTKDKIIKIISKEVSTYYFIVFIMPLIQGTCIFYGYVKGKAIEPTILLILALILILLAIVTFFISYIYYKKIILNLNEALGEGK</sequence>
<feature type="transmembrane region" description="Helical" evidence="1">
    <location>
        <begin position="364"/>
        <end position="383"/>
    </location>
</feature>
<accession>A0A174R6Y9</accession>
<dbReference type="RefSeq" id="WP_055206809.1">
    <property type="nucleotide sequence ID" value="NZ_CZBO01000001.1"/>
</dbReference>
<proteinExistence type="predicted"/>
<name>A0A174R6Y9_9CLOT</name>